<dbReference type="RefSeq" id="XP_019020015.1">
    <property type="nucleotide sequence ID" value="XM_019162489.1"/>
</dbReference>
<feature type="non-terminal residue" evidence="4">
    <location>
        <position position="1"/>
    </location>
</feature>
<accession>A0A1E3NS65</accession>
<dbReference type="EC" id="3.1.1.3" evidence="1"/>
<dbReference type="PANTHER" id="PTHR46640:SF3">
    <property type="entry name" value="LIPASE LIH1-RELATED"/>
    <property type="match status" value="1"/>
</dbReference>
<feature type="domain" description="Fungal lipase-type" evidence="3">
    <location>
        <begin position="33"/>
        <end position="197"/>
    </location>
</feature>
<organism evidence="4 5">
    <name type="scientific">Pichia membranifaciens NRRL Y-2026</name>
    <dbReference type="NCBI Taxonomy" id="763406"/>
    <lineage>
        <taxon>Eukaryota</taxon>
        <taxon>Fungi</taxon>
        <taxon>Dikarya</taxon>
        <taxon>Ascomycota</taxon>
        <taxon>Saccharomycotina</taxon>
        <taxon>Pichiomycetes</taxon>
        <taxon>Pichiales</taxon>
        <taxon>Pichiaceae</taxon>
        <taxon>Pichia</taxon>
    </lineage>
</organism>
<gene>
    <name evidence="4" type="ORF">PICMEDRAFT_27226</name>
</gene>
<dbReference type="EMBL" id="KV454001">
    <property type="protein sequence ID" value="ODQ48902.1"/>
    <property type="molecule type" value="Genomic_DNA"/>
</dbReference>
<sequence length="209" mass="23758">LCSGSSGNVQVEHVYRGTVSGVLFRDDDHREIVVALKGTTSDEEWLMDFKIYPMPYHFLSKRKKGWRKYFSFDSDCRGCTVHKGFYDGSKEIYDNMFAQIAELAHAYPDYTLVVTGHSLGGAIAPIIANELLFLPADRTITVISFGSPKIGNKLFAKWVDEAWNTRYHYDNLHSGLHKSAYIRVSHKDDVVPLLPVKQLGFYHCGIDLY</sequence>
<dbReference type="Pfam" id="PF01764">
    <property type="entry name" value="Lipase_3"/>
    <property type="match status" value="1"/>
</dbReference>
<dbReference type="PANTHER" id="PTHR46640">
    <property type="entry name" value="TRIACYLGLYCEROL LIPASE, PUTATIVE (AFU_ORTHOLOGUE AFUA_6G06510)-RELATED"/>
    <property type="match status" value="1"/>
</dbReference>
<dbReference type="STRING" id="763406.A0A1E3NS65"/>
<reference evidence="4 5" key="1">
    <citation type="journal article" date="2016" name="Proc. Natl. Acad. Sci. U.S.A.">
        <title>Comparative genomics of biotechnologically important yeasts.</title>
        <authorList>
            <person name="Riley R."/>
            <person name="Haridas S."/>
            <person name="Wolfe K.H."/>
            <person name="Lopes M.R."/>
            <person name="Hittinger C.T."/>
            <person name="Goeker M."/>
            <person name="Salamov A.A."/>
            <person name="Wisecaver J.H."/>
            <person name="Long T.M."/>
            <person name="Calvey C.H."/>
            <person name="Aerts A.L."/>
            <person name="Barry K.W."/>
            <person name="Choi C."/>
            <person name="Clum A."/>
            <person name="Coughlan A.Y."/>
            <person name="Deshpande S."/>
            <person name="Douglass A.P."/>
            <person name="Hanson S.J."/>
            <person name="Klenk H.-P."/>
            <person name="LaButti K.M."/>
            <person name="Lapidus A."/>
            <person name="Lindquist E.A."/>
            <person name="Lipzen A.M."/>
            <person name="Meier-Kolthoff J.P."/>
            <person name="Ohm R.A."/>
            <person name="Otillar R.P."/>
            <person name="Pangilinan J.L."/>
            <person name="Peng Y."/>
            <person name="Rokas A."/>
            <person name="Rosa C.A."/>
            <person name="Scheuner C."/>
            <person name="Sibirny A.A."/>
            <person name="Slot J.C."/>
            <person name="Stielow J.B."/>
            <person name="Sun H."/>
            <person name="Kurtzman C.P."/>
            <person name="Blackwell M."/>
            <person name="Grigoriev I.V."/>
            <person name="Jeffries T.W."/>
        </authorList>
    </citation>
    <scope>NUCLEOTIDE SEQUENCE [LARGE SCALE GENOMIC DNA]</scope>
    <source>
        <strain evidence="4 5">NRRL Y-2026</strain>
    </source>
</reference>
<dbReference type="GO" id="GO:0006629">
    <property type="term" value="P:lipid metabolic process"/>
    <property type="evidence" value="ECO:0007669"/>
    <property type="project" value="InterPro"/>
</dbReference>
<dbReference type="InterPro" id="IPR029058">
    <property type="entry name" value="AB_hydrolase_fold"/>
</dbReference>
<proteinExistence type="predicted"/>
<dbReference type="SUPFAM" id="SSF53474">
    <property type="entry name" value="alpha/beta-Hydrolases"/>
    <property type="match status" value="1"/>
</dbReference>
<evidence type="ECO:0000259" key="3">
    <source>
        <dbReference type="Pfam" id="PF01764"/>
    </source>
</evidence>
<feature type="non-terminal residue" evidence="4">
    <location>
        <position position="209"/>
    </location>
</feature>
<dbReference type="GeneID" id="30179176"/>
<keyword evidence="5" id="KW-1185">Reference proteome</keyword>
<dbReference type="Proteomes" id="UP000094455">
    <property type="component" value="Unassembled WGS sequence"/>
</dbReference>
<dbReference type="GO" id="GO:0004806">
    <property type="term" value="F:triacylglycerol lipase activity"/>
    <property type="evidence" value="ECO:0007669"/>
    <property type="project" value="UniProtKB-EC"/>
</dbReference>
<evidence type="ECO:0000313" key="5">
    <source>
        <dbReference type="Proteomes" id="UP000094455"/>
    </source>
</evidence>
<evidence type="ECO:0000256" key="2">
    <source>
        <dbReference type="ARBA" id="ARBA00022801"/>
    </source>
</evidence>
<name>A0A1E3NS65_9ASCO</name>
<evidence type="ECO:0000313" key="4">
    <source>
        <dbReference type="EMBL" id="ODQ48902.1"/>
    </source>
</evidence>
<dbReference type="CDD" id="cd00519">
    <property type="entry name" value="Lipase_3"/>
    <property type="match status" value="1"/>
</dbReference>
<dbReference type="OrthoDB" id="406844at2759"/>
<keyword evidence="2" id="KW-0378">Hydrolase</keyword>
<dbReference type="Gene3D" id="3.40.50.1820">
    <property type="entry name" value="alpha/beta hydrolase"/>
    <property type="match status" value="1"/>
</dbReference>
<dbReference type="InterPro" id="IPR002921">
    <property type="entry name" value="Fungal_lipase-type"/>
</dbReference>
<protein>
    <recommendedName>
        <fullName evidence="1">triacylglycerol lipase</fullName>
        <ecNumber evidence="1">3.1.1.3</ecNumber>
    </recommendedName>
</protein>
<dbReference type="AlphaFoldDB" id="A0A1E3NS65"/>
<dbReference type="InterPro" id="IPR051299">
    <property type="entry name" value="AB_hydrolase_lip/est"/>
</dbReference>
<evidence type="ECO:0000256" key="1">
    <source>
        <dbReference type="ARBA" id="ARBA00013279"/>
    </source>
</evidence>